<evidence type="ECO:0000256" key="4">
    <source>
        <dbReference type="PIRSR" id="PIRSR623088-2"/>
    </source>
</evidence>
<feature type="binding site" evidence="4">
    <location>
        <position position="1235"/>
    </location>
    <ligand>
        <name>AMP</name>
        <dbReference type="ChEBI" id="CHEBI:456215"/>
    </ligand>
</feature>
<dbReference type="InterPro" id="IPR002073">
    <property type="entry name" value="PDEase_catalytic_dom"/>
</dbReference>
<proteinExistence type="inferred from homology"/>
<feature type="binding site" evidence="5">
    <location>
        <position position="1086"/>
    </location>
    <ligand>
        <name>Zn(2+)</name>
        <dbReference type="ChEBI" id="CHEBI:29105"/>
        <label>1</label>
    </ligand>
</feature>
<feature type="active site" description="Proton donor" evidence="3">
    <location>
        <position position="1045"/>
    </location>
</feature>
<feature type="domain" description="CHASE" evidence="9">
    <location>
        <begin position="138"/>
        <end position="248"/>
    </location>
</feature>
<feature type="binding site" evidence="4">
    <location>
        <position position="1087"/>
    </location>
    <ligand>
        <name>AMP</name>
        <dbReference type="ChEBI" id="CHEBI:456215"/>
    </ligand>
</feature>
<dbReference type="InterPro" id="IPR003607">
    <property type="entry name" value="HD/PDEase_dom"/>
</dbReference>
<dbReference type="PRINTS" id="PR00387">
    <property type="entry name" value="PDIESTERASE1"/>
</dbReference>
<feature type="binding site" evidence="5">
    <location>
        <position position="1049"/>
    </location>
    <ligand>
        <name>Zn(2+)</name>
        <dbReference type="ChEBI" id="CHEBI:29105"/>
        <label>1</label>
    </ligand>
</feature>
<dbReference type="Proteomes" id="UP000650467">
    <property type="component" value="Unassembled WGS sequence"/>
</dbReference>
<feature type="domain" description="PDEase" evidence="10">
    <location>
        <begin position="966"/>
        <end position="1329"/>
    </location>
</feature>
<keyword evidence="8" id="KW-0812">Transmembrane</keyword>
<evidence type="ECO:0000256" key="8">
    <source>
        <dbReference type="SAM" id="Phobius"/>
    </source>
</evidence>
<evidence type="ECO:0000259" key="10">
    <source>
        <dbReference type="PROSITE" id="PS51845"/>
    </source>
</evidence>
<feature type="compositionally biased region" description="Polar residues" evidence="7">
    <location>
        <begin position="899"/>
        <end position="910"/>
    </location>
</feature>
<evidence type="ECO:0000256" key="1">
    <source>
        <dbReference type="ARBA" id="ARBA00022723"/>
    </source>
</evidence>
<dbReference type="InterPro" id="IPR006189">
    <property type="entry name" value="CHASE_dom"/>
</dbReference>
<keyword evidence="12" id="KW-1185">Reference proteome</keyword>
<dbReference type="Pfam" id="PF00233">
    <property type="entry name" value="PDEase_I"/>
    <property type="match status" value="1"/>
</dbReference>
<dbReference type="InterPro" id="IPR036971">
    <property type="entry name" value="PDEase_catalytic_dom_sf"/>
</dbReference>
<dbReference type="PROSITE" id="PS51845">
    <property type="entry name" value="PDEASE_I_2"/>
    <property type="match status" value="1"/>
</dbReference>
<comment type="similarity">
    <text evidence="6">Belongs to the cyclic nucleotide phosphodiesterase family.</text>
</comment>
<evidence type="ECO:0000313" key="12">
    <source>
        <dbReference type="Proteomes" id="UP000650467"/>
    </source>
</evidence>
<dbReference type="Gene3D" id="1.10.1300.10">
    <property type="entry name" value="3'5'-cyclic nucleotide phosphodiesterase, catalytic domain"/>
    <property type="match status" value="1"/>
</dbReference>
<dbReference type="GO" id="GO:0007165">
    <property type="term" value="P:signal transduction"/>
    <property type="evidence" value="ECO:0007669"/>
    <property type="project" value="InterPro"/>
</dbReference>
<dbReference type="SUPFAM" id="SSF109604">
    <property type="entry name" value="HD-domain/PDEase-like"/>
    <property type="match status" value="1"/>
</dbReference>
<dbReference type="PROSITE" id="PS50839">
    <property type="entry name" value="CHASE"/>
    <property type="match status" value="1"/>
</dbReference>
<sequence>MRSTHKAPRRWSWLHDCWAGVISDVVGTLRVVREHPNIAIVPLLALGLILGVGIWGIHHVAAVAEDSAKNRASALAIDTAVWYRQQLSSASSSVVLMGAMVVHARGQHTAVQELFAGLAPALLSQTAANVTKMLEYVPNGVVRDIYPLTGNNAGAAGFNLFTAPGDRDGAVATVRDGAMTLVGPMKFFEGGYGVIVRVPVFVPDVDANETFGLPDPLDPYCGAPCAYNATTRTAFWGFSAGLVDLEAINAMPDSKPRMLQSMGYRYEIRALGIAEAELRVVAASERPPVDPVEAVISLPNTQWVVLVAPEDGWTDSSYAGLVAGVVVVAVVVAVLLFAALLSRHRHQMLLEALLPKQLIRDLHSNQQSLLGSHFLTAETTADMLLGLLGQLLENQMPSLQDVVYCRQAIIRRTEIYEPIALGQHIRNANLDADVTRLLMHQLGGGSGSGSDQGLALGAEAADDAAVQGPAGDDAPSLAAALAAARLQQHLGSLPEGDELRSGLAGGSGISRRVRSTELLPRSGSPIPADADFDSMQGALAAILAPQTGWLDAGPDNYDAASDAALPTAENEARAPGGEAQLGSCVGDAVLQSTCGPGAASMTGTGITGSMFTRAFSLTRGASLTSNTAPAAATAAMPSLASPVLGAGAQRQQQQQQQQPQPQPAVAVVAAVLDMFPAAAAAGAAGNALGAQTQPQSLQLRSSARKSTDAAETQHGHPRFISAVLSGSAGNGKPASPALLDSPKAVAAGPAQRASGAGGLPSPFAATDRRGSGSERGIISQMGLPGSIGPAGDGDGDADGDGEGDGDEDEGPIMGASTVMSAAAAAALLMDDGVMPLPDSAAAGLAGTAAAAAAAGAVSAPHPGTPRSAAGLVAPPDGLLDGGPGAAPGVTLGASFRRAGSQSRSTRSTTDIGVRLLPSSHTGRPSNLGGSSRPSLAGGVGGGVGLSAASANAALVAALARKQYALVTPTPPPPVIEEVEKVLAGADGWQFDTWRLRDVTNGHALSALGFFLIQRAGLIPRLKLKPAVLARLLRHLEAGYVDNPYHSATHAADVLQTLHVIIHGAQLHVHYLDPLGLFAAYWAAIVHDYGHPGLTNDFLINTSDPLAVRYNDRSPLENHHSAASFSAMRRPGLDVLAPLTTEQKTAFRKQVIDMVLATDMKQHFSLLSHFNTVHRLANFNKPPAATPGTATPVVRLTSNIATEFVVTAAGSVEDAPHPADDTQRLLGLQIAIKAADIGHLGESLEVHKRWLAGLEEEFFRQGDKEKALGIPISPLFDRAKQGVSKSQVGFYEFVALPLVHALAGAFPGTQPLKASFEANYRMYRRAAAAEEERGSAKQP</sequence>
<dbReference type="PROSITE" id="PS00126">
    <property type="entry name" value="PDEASE_I_1"/>
    <property type="match status" value="1"/>
</dbReference>
<dbReference type="SMART" id="SM01079">
    <property type="entry name" value="CHASE"/>
    <property type="match status" value="1"/>
</dbReference>
<feature type="compositionally biased region" description="Polar residues" evidence="7">
    <location>
        <begin position="918"/>
        <end position="933"/>
    </location>
</feature>
<reference evidence="11" key="1">
    <citation type="journal article" date="2020" name="bioRxiv">
        <title>Comparative genomics of Chlamydomonas.</title>
        <authorList>
            <person name="Craig R.J."/>
            <person name="Hasan A.R."/>
            <person name="Ness R.W."/>
            <person name="Keightley P.D."/>
        </authorList>
    </citation>
    <scope>NUCLEOTIDE SEQUENCE</scope>
    <source>
        <strain evidence="11">SAG 7.73</strain>
    </source>
</reference>
<feature type="binding site" evidence="4">
    <location>
        <begin position="1045"/>
        <end position="1049"/>
    </location>
    <ligand>
        <name>AMP</name>
        <dbReference type="ChEBI" id="CHEBI:456215"/>
    </ligand>
</feature>
<comment type="caution">
    <text evidence="11">The sequence shown here is derived from an EMBL/GenBank/DDBJ whole genome shotgun (WGS) entry which is preliminary data.</text>
</comment>
<feature type="binding site" evidence="4">
    <location>
        <position position="1286"/>
    </location>
    <ligand>
        <name>AMP</name>
        <dbReference type="ChEBI" id="CHEBI:456215"/>
    </ligand>
</feature>
<accession>A0A835T1K2</accession>
<dbReference type="InterPro" id="IPR023174">
    <property type="entry name" value="PDEase_CS"/>
</dbReference>
<organism evidence="11 12">
    <name type="scientific">Chlamydomonas incerta</name>
    <dbReference type="NCBI Taxonomy" id="51695"/>
    <lineage>
        <taxon>Eukaryota</taxon>
        <taxon>Viridiplantae</taxon>
        <taxon>Chlorophyta</taxon>
        <taxon>core chlorophytes</taxon>
        <taxon>Chlorophyceae</taxon>
        <taxon>CS clade</taxon>
        <taxon>Chlamydomonadales</taxon>
        <taxon>Chlamydomonadaceae</taxon>
        <taxon>Chlamydomonas</taxon>
    </lineage>
</organism>
<feature type="binding site" evidence="5">
    <location>
        <position position="1087"/>
    </location>
    <ligand>
        <name>Zn(2+)</name>
        <dbReference type="ChEBI" id="CHEBI:29105"/>
        <label>1</label>
    </ligand>
</feature>
<dbReference type="GO" id="GO:0004114">
    <property type="term" value="F:3',5'-cyclic-nucleotide phosphodiesterase activity"/>
    <property type="evidence" value="ECO:0007669"/>
    <property type="project" value="InterPro"/>
</dbReference>
<dbReference type="InterPro" id="IPR023088">
    <property type="entry name" value="PDEase"/>
</dbReference>
<feature type="region of interest" description="Disordered" evidence="7">
    <location>
        <begin position="857"/>
        <end position="933"/>
    </location>
</feature>
<feature type="compositionally biased region" description="Acidic residues" evidence="7">
    <location>
        <begin position="793"/>
        <end position="810"/>
    </location>
</feature>
<dbReference type="EC" id="3.1.4.-" evidence="6"/>
<feature type="compositionally biased region" description="Basic and acidic residues" evidence="7">
    <location>
        <begin position="705"/>
        <end position="714"/>
    </location>
</feature>
<evidence type="ECO:0000256" key="7">
    <source>
        <dbReference type="SAM" id="MobiDB-lite"/>
    </source>
</evidence>
<dbReference type="EMBL" id="JAEHOC010000011">
    <property type="protein sequence ID" value="KAG2437154.1"/>
    <property type="molecule type" value="Genomic_DNA"/>
</dbReference>
<dbReference type="SMART" id="SM00471">
    <property type="entry name" value="HDc"/>
    <property type="match status" value="1"/>
</dbReference>
<dbReference type="CDD" id="cd00077">
    <property type="entry name" value="HDc"/>
    <property type="match status" value="1"/>
</dbReference>
<feature type="region of interest" description="Disordered" evidence="7">
    <location>
        <begin position="694"/>
        <end position="813"/>
    </location>
</feature>
<feature type="binding site" evidence="5">
    <location>
        <position position="1235"/>
    </location>
    <ligand>
        <name>Zn(2+)</name>
        <dbReference type="ChEBI" id="CHEBI:29105"/>
        <label>1</label>
    </ligand>
</feature>
<dbReference type="PANTHER" id="PTHR11347">
    <property type="entry name" value="CYCLIC NUCLEOTIDE PHOSPHODIESTERASE"/>
    <property type="match status" value="1"/>
</dbReference>
<feature type="transmembrane region" description="Helical" evidence="8">
    <location>
        <begin position="318"/>
        <end position="341"/>
    </location>
</feature>
<evidence type="ECO:0000313" key="11">
    <source>
        <dbReference type="EMBL" id="KAG2437154.1"/>
    </source>
</evidence>
<feature type="transmembrane region" description="Helical" evidence="8">
    <location>
        <begin position="38"/>
        <end position="57"/>
    </location>
</feature>
<feature type="binding site" evidence="5">
    <location>
        <position position="1087"/>
    </location>
    <ligand>
        <name>Zn(2+)</name>
        <dbReference type="ChEBI" id="CHEBI:29105"/>
        <label>2</label>
    </ligand>
</feature>
<evidence type="ECO:0000259" key="9">
    <source>
        <dbReference type="PROSITE" id="PS50839"/>
    </source>
</evidence>
<evidence type="ECO:0000256" key="6">
    <source>
        <dbReference type="RuleBase" id="RU363067"/>
    </source>
</evidence>
<gene>
    <name evidence="11" type="ORF">HXX76_005821</name>
</gene>
<evidence type="ECO:0000256" key="2">
    <source>
        <dbReference type="ARBA" id="ARBA00022801"/>
    </source>
</evidence>
<dbReference type="OrthoDB" id="568146at2759"/>
<name>A0A835T1K2_CHLIN</name>
<keyword evidence="8" id="KW-1133">Transmembrane helix</keyword>
<keyword evidence="2 6" id="KW-0378">Hydrolase</keyword>
<keyword evidence="8" id="KW-0472">Membrane</keyword>
<keyword evidence="1 5" id="KW-0479">Metal-binding</keyword>
<comment type="cofactor">
    <cofactor evidence="6">
        <name>a divalent metal cation</name>
        <dbReference type="ChEBI" id="CHEBI:60240"/>
    </cofactor>
    <text evidence="6">Binds 2 divalent metal cations per subunit. Site 1 may preferentially bind zinc ions, while site 2 has a preference for magnesium and/or manganese ions.</text>
</comment>
<evidence type="ECO:0000256" key="5">
    <source>
        <dbReference type="PIRSR" id="PIRSR623088-3"/>
    </source>
</evidence>
<protein>
    <recommendedName>
        <fullName evidence="6">Phosphodiesterase</fullName>
        <ecNumber evidence="6">3.1.4.-</ecNumber>
    </recommendedName>
</protein>
<dbReference type="GO" id="GO:0046872">
    <property type="term" value="F:metal ion binding"/>
    <property type="evidence" value="ECO:0007669"/>
    <property type="project" value="UniProtKB-KW"/>
</dbReference>
<evidence type="ECO:0000256" key="3">
    <source>
        <dbReference type="PIRSR" id="PIRSR623088-1"/>
    </source>
</evidence>